<evidence type="ECO:0000313" key="4">
    <source>
        <dbReference type="Proteomes" id="UP001209570"/>
    </source>
</evidence>
<comment type="similarity">
    <text evidence="1">Belongs to the RRP15 family.</text>
</comment>
<dbReference type="GO" id="GO:0000470">
    <property type="term" value="P:maturation of LSU-rRNA"/>
    <property type="evidence" value="ECO:0007669"/>
    <property type="project" value="TreeGrafter"/>
</dbReference>
<dbReference type="PANTHER" id="PTHR13245:SF14">
    <property type="entry name" value="RRP15-LIKE PROTEIN"/>
    <property type="match status" value="1"/>
</dbReference>
<feature type="compositionally biased region" description="Acidic residues" evidence="2">
    <location>
        <begin position="35"/>
        <end position="48"/>
    </location>
</feature>
<keyword evidence="4" id="KW-1185">Reference proteome</keyword>
<feature type="region of interest" description="Disordered" evidence="2">
    <location>
        <begin position="130"/>
        <end position="165"/>
    </location>
</feature>
<feature type="region of interest" description="Disordered" evidence="2">
    <location>
        <begin position="1"/>
        <end position="98"/>
    </location>
</feature>
<feature type="compositionally biased region" description="Basic and acidic residues" evidence="2">
    <location>
        <begin position="130"/>
        <end position="152"/>
    </location>
</feature>
<evidence type="ECO:0000313" key="3">
    <source>
        <dbReference type="EMBL" id="KAJ0393539.1"/>
    </source>
</evidence>
<gene>
    <name evidence="3" type="ORF">P43SY_000675</name>
</gene>
<dbReference type="Pfam" id="PF07890">
    <property type="entry name" value="Rrp15p"/>
    <property type="match status" value="1"/>
</dbReference>
<dbReference type="InterPro" id="IPR012459">
    <property type="entry name" value="Rrp15"/>
</dbReference>
<feature type="compositionally biased region" description="Basic residues" evidence="2">
    <location>
        <begin position="322"/>
        <end position="332"/>
    </location>
</feature>
<feature type="compositionally biased region" description="Acidic residues" evidence="2">
    <location>
        <begin position="59"/>
        <end position="92"/>
    </location>
</feature>
<dbReference type="EMBL" id="JAKCXM010000484">
    <property type="protein sequence ID" value="KAJ0393539.1"/>
    <property type="molecule type" value="Genomic_DNA"/>
</dbReference>
<comment type="caution">
    <text evidence="3">The sequence shown here is derived from an EMBL/GenBank/DDBJ whole genome shotgun (WGS) entry which is preliminary data.</text>
</comment>
<organism evidence="3 4">
    <name type="scientific">Pythium insidiosum</name>
    <name type="common">Pythiosis disease agent</name>
    <dbReference type="NCBI Taxonomy" id="114742"/>
    <lineage>
        <taxon>Eukaryota</taxon>
        <taxon>Sar</taxon>
        <taxon>Stramenopiles</taxon>
        <taxon>Oomycota</taxon>
        <taxon>Peronosporomycetes</taxon>
        <taxon>Pythiales</taxon>
        <taxon>Pythiaceae</taxon>
        <taxon>Pythium</taxon>
    </lineage>
</organism>
<feature type="compositionally biased region" description="Basic and acidic residues" evidence="2">
    <location>
        <begin position="254"/>
        <end position="274"/>
    </location>
</feature>
<dbReference type="Proteomes" id="UP001209570">
    <property type="component" value="Unassembled WGS sequence"/>
</dbReference>
<feature type="compositionally biased region" description="Low complexity" evidence="2">
    <location>
        <begin position="1"/>
        <end position="12"/>
    </location>
</feature>
<evidence type="ECO:0000256" key="2">
    <source>
        <dbReference type="SAM" id="MobiDB-lite"/>
    </source>
</evidence>
<feature type="region of interest" description="Disordered" evidence="2">
    <location>
        <begin position="212"/>
        <end position="238"/>
    </location>
</feature>
<dbReference type="PANTHER" id="PTHR13245">
    <property type="entry name" value="RRP15-LIKE PROTEIN"/>
    <property type="match status" value="1"/>
</dbReference>
<proteinExistence type="inferred from homology"/>
<evidence type="ECO:0000256" key="1">
    <source>
        <dbReference type="ARBA" id="ARBA00007462"/>
    </source>
</evidence>
<sequence>MAMASASKKAAATQREKAASDVSDAEMEHGVESGSGDDVEDSEQDDGDVNSGSDHEADGSDGEDSEGSVGDDDGADILQPEDDADDDDEEMEAVGFGDAMSKILQQNVADAAQPILAKRTTARMREIMNEKKEAKQERMSAAEKRAKERKDNVMPSHASAAKDRTLRKIATKGVVALFNAIAKHQHQVGKPTDKEDKKVKELSKESFLGLLKSAKTDKDSAASASKPEAAASTNKTWSVLQDDYMMGAKMKDWDAAHAPESARARRRADAKGRDDESDPEAVEDRAWKQAAALDSEDDEEQESSAPSKGKRKGAAASSKQSSGKKKTKKAKH</sequence>
<feature type="compositionally biased region" description="Low complexity" evidence="2">
    <location>
        <begin position="221"/>
        <end position="233"/>
    </location>
</feature>
<accession>A0AAD5LV52</accession>
<feature type="region of interest" description="Disordered" evidence="2">
    <location>
        <begin position="254"/>
        <end position="332"/>
    </location>
</feature>
<protein>
    <recommendedName>
        <fullName evidence="5">RRP15-like protein</fullName>
    </recommendedName>
</protein>
<name>A0AAD5LV52_PYTIN</name>
<reference evidence="3" key="1">
    <citation type="submission" date="2021-12" db="EMBL/GenBank/DDBJ databases">
        <title>Prjna785345.</title>
        <authorList>
            <person name="Rujirawat T."/>
            <person name="Krajaejun T."/>
        </authorList>
    </citation>
    <scope>NUCLEOTIDE SEQUENCE</scope>
    <source>
        <strain evidence="3">Pi057C3</strain>
    </source>
</reference>
<evidence type="ECO:0008006" key="5">
    <source>
        <dbReference type="Google" id="ProtNLM"/>
    </source>
</evidence>
<dbReference type="GO" id="GO:0000460">
    <property type="term" value="P:maturation of 5.8S rRNA"/>
    <property type="evidence" value="ECO:0007669"/>
    <property type="project" value="TreeGrafter"/>
</dbReference>
<dbReference type="AlphaFoldDB" id="A0AAD5LV52"/>
<dbReference type="GO" id="GO:0030687">
    <property type="term" value="C:preribosome, large subunit precursor"/>
    <property type="evidence" value="ECO:0007669"/>
    <property type="project" value="TreeGrafter"/>
</dbReference>